<feature type="transmembrane region" description="Helical" evidence="1">
    <location>
        <begin position="309"/>
        <end position="328"/>
    </location>
</feature>
<proteinExistence type="predicted"/>
<feature type="transmembrane region" description="Helical" evidence="1">
    <location>
        <begin position="129"/>
        <end position="152"/>
    </location>
</feature>
<evidence type="ECO:0000256" key="1">
    <source>
        <dbReference type="SAM" id="Phobius"/>
    </source>
</evidence>
<sequence>MKLQFVRTKCLRRCNLDAIGKPQSGLFLGNTGWLGSYSECTESIPDAHYCLAYVSFPQPPLNITESFPVRWGICAPKQCSEQDVTKGLQDVFTGINNEMKKTEVVLRPQKGYGLPPGGKAVYCSKKSEYTTGVILTLILCGLILFLCLVGTLSDIVISFMKKPIVPVNKSNDFMPIRDGSLPTPGNDVSDSFTRSDMLSSNSPQFVDPSPEVAISVSSRLTSLPQMKDEPNVVVRFFLCFSLIQNTSRIMDTKVPASAITSINGMRVISMWWVILGHVYGFQTVSSMSNFLLLLQIIQRFTFEAIGNATFSVDSFFFLSGLLVSYLSLRHMEKKNGQLPLFKYYFHRFWRHVVLSIRVRQVNHREV</sequence>
<organism evidence="3 4">
    <name type="scientific">Stylophora pistillata</name>
    <name type="common">Smooth cauliflower coral</name>
    <dbReference type="NCBI Taxonomy" id="50429"/>
    <lineage>
        <taxon>Eukaryota</taxon>
        <taxon>Metazoa</taxon>
        <taxon>Cnidaria</taxon>
        <taxon>Anthozoa</taxon>
        <taxon>Hexacorallia</taxon>
        <taxon>Scleractinia</taxon>
        <taxon>Astrocoeniina</taxon>
        <taxon>Pocilloporidae</taxon>
        <taxon>Stylophora</taxon>
    </lineage>
</organism>
<protein>
    <submittedName>
        <fullName evidence="3">Nose resistant to fluoxetine protein 6</fullName>
    </submittedName>
</protein>
<evidence type="ECO:0000313" key="3">
    <source>
        <dbReference type="EMBL" id="PFX33018.1"/>
    </source>
</evidence>
<dbReference type="OrthoDB" id="207378at2759"/>
<dbReference type="AlphaFoldDB" id="A0A2B4SWV9"/>
<dbReference type="InterPro" id="IPR052728">
    <property type="entry name" value="O2_lipid_transport_reg"/>
</dbReference>
<dbReference type="InterPro" id="IPR006621">
    <property type="entry name" value="Nose-resist-to-fluoxetine_N"/>
</dbReference>
<accession>A0A2B4SWV9</accession>
<dbReference type="PANTHER" id="PTHR11161">
    <property type="entry name" value="O-ACYLTRANSFERASE"/>
    <property type="match status" value="1"/>
</dbReference>
<dbReference type="GO" id="GO:0016747">
    <property type="term" value="F:acyltransferase activity, transferring groups other than amino-acyl groups"/>
    <property type="evidence" value="ECO:0007669"/>
    <property type="project" value="InterPro"/>
</dbReference>
<gene>
    <name evidence="3" type="primary">nrf-6</name>
    <name evidence="3" type="ORF">AWC38_SpisGene2068</name>
</gene>
<keyword evidence="4" id="KW-1185">Reference proteome</keyword>
<comment type="caution">
    <text evidence="3">The sequence shown here is derived from an EMBL/GenBank/DDBJ whole genome shotgun (WGS) entry which is preliminary data.</text>
</comment>
<dbReference type="EMBL" id="LSMT01000016">
    <property type="protein sequence ID" value="PFX33018.1"/>
    <property type="molecule type" value="Genomic_DNA"/>
</dbReference>
<keyword evidence="1" id="KW-0812">Transmembrane</keyword>
<dbReference type="PANTHER" id="PTHR11161:SF0">
    <property type="entry name" value="O-ACYLTRANSFERASE LIKE PROTEIN"/>
    <property type="match status" value="1"/>
</dbReference>
<dbReference type="Pfam" id="PF01757">
    <property type="entry name" value="Acyl_transf_3"/>
    <property type="match status" value="1"/>
</dbReference>
<dbReference type="SMART" id="SM00703">
    <property type="entry name" value="NRF"/>
    <property type="match status" value="1"/>
</dbReference>
<keyword evidence="1" id="KW-0472">Membrane</keyword>
<feature type="domain" description="Nose resistant-to-fluoxetine protein N-terminal" evidence="2">
    <location>
        <begin position="7"/>
        <end position="109"/>
    </location>
</feature>
<dbReference type="Proteomes" id="UP000225706">
    <property type="component" value="Unassembled WGS sequence"/>
</dbReference>
<evidence type="ECO:0000259" key="2">
    <source>
        <dbReference type="SMART" id="SM00703"/>
    </source>
</evidence>
<evidence type="ECO:0000313" key="4">
    <source>
        <dbReference type="Proteomes" id="UP000225706"/>
    </source>
</evidence>
<dbReference type="InterPro" id="IPR002656">
    <property type="entry name" value="Acyl_transf_3_dom"/>
</dbReference>
<feature type="transmembrane region" description="Helical" evidence="1">
    <location>
        <begin position="271"/>
        <end position="297"/>
    </location>
</feature>
<dbReference type="Pfam" id="PF20146">
    <property type="entry name" value="NRF"/>
    <property type="match status" value="1"/>
</dbReference>
<keyword evidence="1" id="KW-1133">Transmembrane helix</keyword>
<name>A0A2B4SWV9_STYPI</name>
<reference evidence="4" key="1">
    <citation type="journal article" date="2017" name="bioRxiv">
        <title>Comparative analysis of the genomes of Stylophora pistillata and Acropora digitifera provides evidence for extensive differences between species of corals.</title>
        <authorList>
            <person name="Voolstra C.R."/>
            <person name="Li Y."/>
            <person name="Liew Y.J."/>
            <person name="Baumgarten S."/>
            <person name="Zoccola D."/>
            <person name="Flot J.-F."/>
            <person name="Tambutte S."/>
            <person name="Allemand D."/>
            <person name="Aranda M."/>
        </authorList>
    </citation>
    <scope>NUCLEOTIDE SEQUENCE [LARGE SCALE GENOMIC DNA]</scope>
</reference>